<organism evidence="1 2">
    <name type="scientific">Paracoccidioides lutzii (strain ATCC MYA-826 / Pb01)</name>
    <name type="common">Paracoccidioides brasiliensis</name>
    <dbReference type="NCBI Taxonomy" id="502779"/>
    <lineage>
        <taxon>Eukaryota</taxon>
        <taxon>Fungi</taxon>
        <taxon>Dikarya</taxon>
        <taxon>Ascomycota</taxon>
        <taxon>Pezizomycotina</taxon>
        <taxon>Eurotiomycetes</taxon>
        <taxon>Eurotiomycetidae</taxon>
        <taxon>Onygenales</taxon>
        <taxon>Ajellomycetaceae</taxon>
        <taxon>Paracoccidioides</taxon>
    </lineage>
</organism>
<dbReference type="VEuPathDB" id="FungiDB:PAAG_05278"/>
<evidence type="ECO:0000313" key="2">
    <source>
        <dbReference type="Proteomes" id="UP000002059"/>
    </source>
</evidence>
<dbReference type="EMBL" id="KN294005">
    <property type="protein sequence ID" value="EEH34229.2"/>
    <property type="molecule type" value="Genomic_DNA"/>
</dbReference>
<evidence type="ECO:0000313" key="1">
    <source>
        <dbReference type="EMBL" id="EEH34229.2"/>
    </source>
</evidence>
<dbReference type="RefSeq" id="XP_015699750.1">
    <property type="nucleotide sequence ID" value="XM_015845524.1"/>
</dbReference>
<protein>
    <submittedName>
        <fullName evidence="1">Uncharacterized protein</fullName>
    </submittedName>
</protein>
<dbReference type="Proteomes" id="UP000002059">
    <property type="component" value="Partially assembled WGS sequence"/>
</dbReference>
<dbReference type="GeneID" id="9095810"/>
<reference evidence="1 2" key="1">
    <citation type="journal article" date="2011" name="PLoS Genet.">
        <title>Comparative genomic analysis of human fungal pathogens causing paracoccidioidomycosis.</title>
        <authorList>
            <person name="Desjardins C.A."/>
            <person name="Champion M.D."/>
            <person name="Holder J.W."/>
            <person name="Muszewska A."/>
            <person name="Goldberg J."/>
            <person name="Bailao A.M."/>
            <person name="Brigido M.M."/>
            <person name="Ferreira M.E."/>
            <person name="Garcia A.M."/>
            <person name="Grynberg M."/>
            <person name="Gujja S."/>
            <person name="Heiman D.I."/>
            <person name="Henn M.R."/>
            <person name="Kodira C.D."/>
            <person name="Leon-Narvaez H."/>
            <person name="Longo L.V."/>
            <person name="Ma L.J."/>
            <person name="Malavazi I."/>
            <person name="Matsuo A.L."/>
            <person name="Morais F.V."/>
            <person name="Pereira M."/>
            <person name="Rodriguez-Brito S."/>
            <person name="Sakthikumar S."/>
            <person name="Salem-Izacc S.M."/>
            <person name="Sykes S.M."/>
            <person name="Teixeira M.M."/>
            <person name="Vallejo M.C."/>
            <person name="Walter M.E."/>
            <person name="Yandava C."/>
            <person name="Young S."/>
            <person name="Zeng Q."/>
            <person name="Zucker J."/>
            <person name="Felipe M.S."/>
            <person name="Goldman G.H."/>
            <person name="Haas B.J."/>
            <person name="McEwen J.G."/>
            <person name="Nino-Vega G."/>
            <person name="Puccia R."/>
            <person name="San-Blas G."/>
            <person name="Soares C.M."/>
            <person name="Birren B.W."/>
            <person name="Cuomo C.A."/>
        </authorList>
    </citation>
    <scope>NUCLEOTIDE SEQUENCE [LARGE SCALE GENOMIC DNA]</scope>
    <source>
        <strain evidence="2">ATCC MYA-826 / Pb01</strain>
    </source>
</reference>
<gene>
    <name evidence="1" type="ORF">PAAG_05278</name>
</gene>
<dbReference type="HOGENOM" id="CLU_2469695_0_0_1"/>
<dbReference type="AlphaFoldDB" id="C1H3D5"/>
<accession>C1H3D5</accession>
<dbReference type="KEGG" id="pbl:PAAG_05278"/>
<sequence>MARWVAAAAGQIFGVRGNINEPANQEGKLGWRRGWGGKGSRVSFKALISRPPARAGCRRFVRVRPPRAKAVGHLMWMEGGCDANLEDA</sequence>
<proteinExistence type="predicted"/>
<keyword evidence="2" id="KW-1185">Reference proteome</keyword>
<name>C1H3D5_PARBA</name>